<dbReference type="Proteomes" id="UP000824088">
    <property type="component" value="Unassembled WGS sequence"/>
</dbReference>
<reference evidence="1" key="1">
    <citation type="submission" date="2020-10" db="EMBL/GenBank/DDBJ databases">
        <authorList>
            <person name="Gilroy R."/>
        </authorList>
    </citation>
    <scope>NUCLEOTIDE SEQUENCE</scope>
    <source>
        <strain evidence="1">1063</strain>
    </source>
</reference>
<evidence type="ECO:0000313" key="1">
    <source>
        <dbReference type="EMBL" id="HIU21492.1"/>
    </source>
</evidence>
<dbReference type="EMBL" id="DVMN01000083">
    <property type="protein sequence ID" value="HIU21492.1"/>
    <property type="molecule type" value="Genomic_DNA"/>
</dbReference>
<accession>A0A9D1HT27</accession>
<organism evidence="1 2">
    <name type="scientific">Candidatus Limadaptatus stercorigallinarum</name>
    <dbReference type="NCBI Taxonomy" id="2840845"/>
    <lineage>
        <taxon>Bacteria</taxon>
        <taxon>Bacillati</taxon>
        <taxon>Bacillota</taxon>
        <taxon>Clostridia</taxon>
        <taxon>Eubacteriales</taxon>
        <taxon>Candidatus Limadaptatus</taxon>
    </lineage>
</organism>
<reference evidence="1" key="2">
    <citation type="journal article" date="2021" name="PeerJ">
        <title>Extensive microbial diversity within the chicken gut microbiome revealed by metagenomics and culture.</title>
        <authorList>
            <person name="Gilroy R."/>
            <person name="Ravi A."/>
            <person name="Getino M."/>
            <person name="Pursley I."/>
            <person name="Horton D.L."/>
            <person name="Alikhan N.F."/>
            <person name="Baker D."/>
            <person name="Gharbi K."/>
            <person name="Hall N."/>
            <person name="Watson M."/>
            <person name="Adriaenssens E.M."/>
            <person name="Foster-Nyarko E."/>
            <person name="Jarju S."/>
            <person name="Secka A."/>
            <person name="Antonio M."/>
            <person name="Oren A."/>
            <person name="Chaudhuri R.R."/>
            <person name="La Ragione R."/>
            <person name="Hildebrand F."/>
            <person name="Pallen M.J."/>
        </authorList>
    </citation>
    <scope>NUCLEOTIDE SEQUENCE</scope>
    <source>
        <strain evidence="1">1063</strain>
    </source>
</reference>
<comment type="caution">
    <text evidence="1">The sequence shown here is derived from an EMBL/GenBank/DDBJ whole genome shotgun (WGS) entry which is preliminary data.</text>
</comment>
<sequence length="235" mass="26709">MWSNVISIDKGFRREIEFILGKLKNIRHLSYAVEESRDRVFVYIASVCEMQEEVEAQVRDVLQTVFLVFLKLRFFLSSLQNMDLNHANCALICSLVHFDTEYEKNIIGRVLGETIDYAIDGLLNFRLRPLMENWEELAALATRLISSGSGGDIYDIASFITGTDGAKNRLALTRDALLNLTVRRPVEVIDLFDKPELNLISAIIREHPCEILLRGVSLSAPMNNTLKHIARVVVE</sequence>
<gene>
    <name evidence="1" type="ORF">IAD51_04595</name>
</gene>
<proteinExistence type="predicted"/>
<evidence type="ECO:0000313" key="2">
    <source>
        <dbReference type="Proteomes" id="UP000824088"/>
    </source>
</evidence>
<protein>
    <submittedName>
        <fullName evidence="1">Uncharacterized protein</fullName>
    </submittedName>
</protein>
<name>A0A9D1HT27_9FIRM</name>
<dbReference type="AlphaFoldDB" id="A0A9D1HT27"/>